<protein>
    <submittedName>
        <fullName evidence="1">Uncharacterized protein</fullName>
    </submittedName>
</protein>
<name>W0AHX4_9SPHN</name>
<sequence length="96" mass="10526">MAVIAHIADVVLKLKGTGWSPLNIAAWCRLATVKQQNGTACNSIIPIIEWSDHIPIGAAGRQLLARKHGFHALRSSQVGARLNNRDMRKRLSHAVQ</sequence>
<organism evidence="1 2">
    <name type="scientific">Sphingomonas sanxanigenens DSM 19645 = NX02</name>
    <dbReference type="NCBI Taxonomy" id="1123269"/>
    <lineage>
        <taxon>Bacteria</taxon>
        <taxon>Pseudomonadati</taxon>
        <taxon>Pseudomonadota</taxon>
        <taxon>Alphaproteobacteria</taxon>
        <taxon>Sphingomonadales</taxon>
        <taxon>Sphingomonadaceae</taxon>
        <taxon>Sphingomonas</taxon>
    </lineage>
</organism>
<accession>W0AHX4</accession>
<dbReference type="AlphaFoldDB" id="W0AHX4"/>
<proteinExistence type="predicted"/>
<keyword evidence="2" id="KW-1185">Reference proteome</keyword>
<dbReference type="Proteomes" id="UP000018851">
    <property type="component" value="Chromosome"/>
</dbReference>
<gene>
    <name evidence="1" type="ORF">NX02_22620</name>
</gene>
<evidence type="ECO:0000313" key="1">
    <source>
        <dbReference type="EMBL" id="AHE56142.1"/>
    </source>
</evidence>
<dbReference type="EMBL" id="CP006644">
    <property type="protein sequence ID" value="AHE56142.1"/>
    <property type="molecule type" value="Genomic_DNA"/>
</dbReference>
<dbReference type="STRING" id="1123269.NX02_22620"/>
<evidence type="ECO:0000313" key="2">
    <source>
        <dbReference type="Proteomes" id="UP000018851"/>
    </source>
</evidence>
<dbReference type="KEGG" id="ssan:NX02_22620"/>
<dbReference type="HOGENOM" id="CLU_2358262_0_0_5"/>
<reference evidence="1 2" key="1">
    <citation type="submission" date="2013-07" db="EMBL/GenBank/DDBJ databases">
        <title>Completed genome of Sphingomonas sanxanigenens NX02.</title>
        <authorList>
            <person name="Ma T."/>
            <person name="Huang H."/>
            <person name="Wu M."/>
            <person name="Li X."/>
            <person name="Li G."/>
        </authorList>
    </citation>
    <scope>NUCLEOTIDE SEQUENCE [LARGE SCALE GENOMIC DNA]</scope>
    <source>
        <strain evidence="1 2">NX02</strain>
    </source>
</reference>